<reference evidence="2 3" key="1">
    <citation type="submission" date="2021-03" db="EMBL/GenBank/DDBJ databases">
        <title>Genomic Encyclopedia of Type Strains, Phase IV (KMG-IV): sequencing the most valuable type-strain genomes for metagenomic binning, comparative biology and taxonomic classification.</title>
        <authorList>
            <person name="Goeker M."/>
        </authorList>
    </citation>
    <scope>NUCLEOTIDE SEQUENCE [LARGE SCALE GENOMIC DNA]</scope>
    <source>
        <strain evidence="2 3">DSM 21292</strain>
    </source>
</reference>
<keyword evidence="3" id="KW-1185">Reference proteome</keyword>
<feature type="compositionally biased region" description="Basic and acidic residues" evidence="1">
    <location>
        <begin position="682"/>
        <end position="694"/>
    </location>
</feature>
<evidence type="ECO:0000313" key="3">
    <source>
        <dbReference type="Proteomes" id="UP000810207"/>
    </source>
</evidence>
<evidence type="ECO:0000313" key="2">
    <source>
        <dbReference type="EMBL" id="MBP2243803.1"/>
    </source>
</evidence>
<sequence>MSTLNKIKKGFQGLFTENGAEKDSMNPNTPEEQKIYDTVYQDYQVFKQERQQMDDIWRKEQRFYMGDHWKGLRSDAVSKLRPDAVENITFSQIESIVGKLTGWMPYPNFTAQEEGDEEKARDLNDFMPFELRQIKFKQKHTRAVRRMVIHGPLIYKTVFDPTVEGGRGMNRYEGRNDIIPVDFGTFFPDPRIKDFIYLQKMGGIIINVPKPLEYFKERWPKQGKKVQPDIGTLETDVFNIDSDDGNLSTDATRQQMSGLIEYWYRGLPKQVSAEDKKLFREMAEEKLMEGVDPSEYLAKADGKMEGVHCIYITTSGVFLEHKAYVFDHGQYPFVARTLYPSEGNPWGKGFMRDMIKPQIMKNKYAEISVETMAKQGNAAIMYEEGSISKPRTWAEQRSMPGAMLPVATGRMSSVKELEGVNVPSTVFNMLNYYDEMLQKIPGQFDSANGQANSNVTSGAQAKALMAAAGTRLNTVSDLIQDALEEVFSQYVELIAQFYTTERIARVTGRTVKMSRDSMISSVPSDYMPPDPMVEEMGAGDMQPPDPMQGMEMMGQMDPMSMMPEPVEVQEEFVPEFDILVQIGVDKPQDREYWLQLAFNLLQTMDPITQQPMIDAEAVRYVITTGRMEPMDVIKRRIEEESGKQQQFMQAQKQAQEAQAQVQQLSQENQSMQQTLQQFNGEQMEREQRDREFEQGLKQQKMNLEGAKVAQQLMQPGRTGQG</sequence>
<feature type="compositionally biased region" description="Low complexity" evidence="1">
    <location>
        <begin position="659"/>
        <end position="673"/>
    </location>
</feature>
<dbReference type="Proteomes" id="UP000810207">
    <property type="component" value="Unassembled WGS sequence"/>
</dbReference>
<name>A0ABS4RLX6_PAEXY</name>
<dbReference type="Pfam" id="PF16510">
    <property type="entry name" value="P22_portal"/>
    <property type="match status" value="1"/>
</dbReference>
<accession>A0ABS4RLX6</accession>
<comment type="caution">
    <text evidence="2">The sequence shown here is derived from an EMBL/GenBank/DDBJ whole genome shotgun (WGS) entry which is preliminary data.</text>
</comment>
<organism evidence="2 3">
    <name type="scientific">Paenibacillus xylanexedens</name>
    <dbReference type="NCBI Taxonomy" id="528191"/>
    <lineage>
        <taxon>Bacteria</taxon>
        <taxon>Bacillati</taxon>
        <taxon>Bacillota</taxon>
        <taxon>Bacilli</taxon>
        <taxon>Bacillales</taxon>
        <taxon>Paenibacillaceae</taxon>
        <taxon>Paenibacillus</taxon>
    </lineage>
</organism>
<evidence type="ECO:0000256" key="1">
    <source>
        <dbReference type="SAM" id="MobiDB-lite"/>
    </source>
</evidence>
<dbReference type="RefSeq" id="WP_211080973.1">
    <property type="nucleotide sequence ID" value="NZ_CBCSLC010000013.1"/>
</dbReference>
<evidence type="ECO:0008006" key="4">
    <source>
        <dbReference type="Google" id="ProtNLM"/>
    </source>
</evidence>
<gene>
    <name evidence="2" type="ORF">J2Z28_000408</name>
</gene>
<proteinExistence type="predicted"/>
<dbReference type="EMBL" id="JAGIKV010000001">
    <property type="protein sequence ID" value="MBP2243803.1"/>
    <property type="molecule type" value="Genomic_DNA"/>
</dbReference>
<protein>
    <recommendedName>
        <fullName evidence="4">Portal protein</fullName>
    </recommendedName>
</protein>
<dbReference type="InterPro" id="IPR032427">
    <property type="entry name" value="P22_portal"/>
</dbReference>
<feature type="region of interest" description="Disordered" evidence="1">
    <location>
        <begin position="659"/>
        <end position="696"/>
    </location>
</feature>